<dbReference type="AlphaFoldDB" id="A0AAV1TDN4"/>
<evidence type="ECO:0000256" key="1">
    <source>
        <dbReference type="SAM" id="MobiDB-lite"/>
    </source>
</evidence>
<comment type="caution">
    <text evidence="2">The sequence shown here is derived from an EMBL/GenBank/DDBJ whole genome shotgun (WGS) entry which is preliminary data.</text>
</comment>
<dbReference type="EMBL" id="CAKLBY020000148">
    <property type="protein sequence ID" value="CAK7929032.1"/>
    <property type="molecule type" value="Genomic_DNA"/>
</dbReference>
<reference evidence="2" key="1">
    <citation type="submission" date="2024-01" db="EMBL/GenBank/DDBJ databases">
        <authorList>
            <person name="Webb A."/>
        </authorList>
    </citation>
    <scope>NUCLEOTIDE SEQUENCE</scope>
    <source>
        <strain evidence="2">Pm1</strain>
    </source>
</reference>
<accession>A0AAV1TDN4</accession>
<feature type="region of interest" description="Disordered" evidence="1">
    <location>
        <begin position="1"/>
        <end position="34"/>
    </location>
</feature>
<feature type="compositionally biased region" description="Polar residues" evidence="1">
    <location>
        <begin position="1"/>
        <end position="11"/>
    </location>
</feature>
<sequence length="102" mass="10505">MAGATFATTKTPGGVVRPAPGRGSPERVPPMDRAPAVVGVSPARERIEANDDKILAALVGLTERLAKLKSSQRVATKTNGCSALLKVACSLPPLAQTCAVDR</sequence>
<feature type="compositionally biased region" description="Low complexity" evidence="1">
    <location>
        <begin position="12"/>
        <end position="23"/>
    </location>
</feature>
<dbReference type="EMBL" id="CAKLBY020000039">
    <property type="protein sequence ID" value="CAK7913236.1"/>
    <property type="molecule type" value="Genomic_DNA"/>
</dbReference>
<organism evidence="2 4">
    <name type="scientific">Peronospora matthiolae</name>
    <dbReference type="NCBI Taxonomy" id="2874970"/>
    <lineage>
        <taxon>Eukaryota</taxon>
        <taxon>Sar</taxon>
        <taxon>Stramenopiles</taxon>
        <taxon>Oomycota</taxon>
        <taxon>Peronosporomycetes</taxon>
        <taxon>Peronosporales</taxon>
        <taxon>Peronosporaceae</taxon>
        <taxon>Peronospora</taxon>
    </lineage>
</organism>
<evidence type="ECO:0000313" key="3">
    <source>
        <dbReference type="EMBL" id="CAK7929032.1"/>
    </source>
</evidence>
<evidence type="ECO:0000313" key="2">
    <source>
        <dbReference type="EMBL" id="CAK7913236.1"/>
    </source>
</evidence>
<gene>
    <name evidence="3" type="ORF">PM001_LOCUS14182</name>
    <name evidence="2" type="ORF">PM001_LOCUS4717</name>
</gene>
<evidence type="ECO:0000313" key="4">
    <source>
        <dbReference type="Proteomes" id="UP001162060"/>
    </source>
</evidence>
<proteinExistence type="predicted"/>
<protein>
    <submittedName>
        <fullName evidence="2">Uncharacterized protein</fullName>
    </submittedName>
</protein>
<name>A0AAV1TDN4_9STRA</name>
<dbReference type="Proteomes" id="UP001162060">
    <property type="component" value="Unassembled WGS sequence"/>
</dbReference>